<evidence type="ECO:0000313" key="1">
    <source>
        <dbReference type="EMBL" id="MPC47829.1"/>
    </source>
</evidence>
<dbReference type="AlphaFoldDB" id="A0A5B7FRC0"/>
<dbReference type="Proteomes" id="UP000324222">
    <property type="component" value="Unassembled WGS sequence"/>
</dbReference>
<dbReference type="EMBL" id="VSRR010007943">
    <property type="protein sequence ID" value="MPC47829.1"/>
    <property type="molecule type" value="Genomic_DNA"/>
</dbReference>
<name>A0A5B7FRC0_PORTR</name>
<gene>
    <name evidence="1" type="ORF">E2C01_041587</name>
</gene>
<accession>A0A5B7FRC0</accession>
<evidence type="ECO:0000313" key="2">
    <source>
        <dbReference type="Proteomes" id="UP000324222"/>
    </source>
</evidence>
<keyword evidence="2" id="KW-1185">Reference proteome</keyword>
<sequence length="66" mass="7482">MDLLHLATKTVNQFGPPVQQTINFMLVSPPHDLQNIADSKSIKLEDYPQANEYDVPPVYDLDISQK</sequence>
<protein>
    <submittedName>
        <fullName evidence="1">Uncharacterized protein</fullName>
    </submittedName>
</protein>
<proteinExistence type="predicted"/>
<reference evidence="1 2" key="1">
    <citation type="submission" date="2019-05" db="EMBL/GenBank/DDBJ databases">
        <title>Another draft genome of Portunus trituberculatus and its Hox gene families provides insights of decapod evolution.</title>
        <authorList>
            <person name="Jeong J.-H."/>
            <person name="Song I."/>
            <person name="Kim S."/>
            <person name="Choi T."/>
            <person name="Kim D."/>
            <person name="Ryu S."/>
            <person name="Kim W."/>
        </authorList>
    </citation>
    <scope>NUCLEOTIDE SEQUENCE [LARGE SCALE GENOMIC DNA]</scope>
    <source>
        <tissue evidence="1">Muscle</tissue>
    </source>
</reference>
<organism evidence="1 2">
    <name type="scientific">Portunus trituberculatus</name>
    <name type="common">Swimming crab</name>
    <name type="synonym">Neptunus trituberculatus</name>
    <dbReference type="NCBI Taxonomy" id="210409"/>
    <lineage>
        <taxon>Eukaryota</taxon>
        <taxon>Metazoa</taxon>
        <taxon>Ecdysozoa</taxon>
        <taxon>Arthropoda</taxon>
        <taxon>Crustacea</taxon>
        <taxon>Multicrustacea</taxon>
        <taxon>Malacostraca</taxon>
        <taxon>Eumalacostraca</taxon>
        <taxon>Eucarida</taxon>
        <taxon>Decapoda</taxon>
        <taxon>Pleocyemata</taxon>
        <taxon>Brachyura</taxon>
        <taxon>Eubrachyura</taxon>
        <taxon>Portunoidea</taxon>
        <taxon>Portunidae</taxon>
        <taxon>Portuninae</taxon>
        <taxon>Portunus</taxon>
    </lineage>
</organism>
<comment type="caution">
    <text evidence="1">The sequence shown here is derived from an EMBL/GenBank/DDBJ whole genome shotgun (WGS) entry which is preliminary data.</text>
</comment>